<comment type="caution">
    <text evidence="1">The sequence shown here is derived from an EMBL/GenBank/DDBJ whole genome shotgun (WGS) entry which is preliminary data.</text>
</comment>
<gene>
    <name evidence="1" type="ORF">Dsin_032581</name>
</gene>
<sequence length="273" mass="29626">MSLRSRKQTVFKELHDAVSFSRLAPFSKLIVPVGLPFLSTSKASTFLHIKDEKPYHYGAVYAAALHSTGIPFRMEPVRPSADSGDVSVAMDVNGLIQMLAGLARQNMVAILDVSMPAPALTGKQGEQSLIGSLQSLTPDVAQDMEDLQTVESMTVHGAPGSDIFGHYALVPEVKNAVHAMYEQAITRPMFCHLSVARSPLPIPLPFPSIFGNLVGQRVRLRSSRRFGIEQGAPGPELLRSWGFGKDELDDMGETLSKMVMALDPHSQLSSDSV</sequence>
<dbReference type="InterPro" id="IPR049942">
    <property type="entry name" value="DML1/Misato"/>
</dbReference>
<name>A0AAD9Z983_9ROSI</name>
<proteinExistence type="predicted"/>
<accession>A0AAD9Z983</accession>
<keyword evidence="2" id="KW-1185">Reference proteome</keyword>
<dbReference type="PANTHER" id="PTHR13391:SF0">
    <property type="entry name" value="PROTEIN MISATO HOMOLOG 1"/>
    <property type="match status" value="1"/>
</dbReference>
<evidence type="ECO:0000313" key="2">
    <source>
        <dbReference type="Proteomes" id="UP001281410"/>
    </source>
</evidence>
<dbReference type="GO" id="GO:0005737">
    <property type="term" value="C:cytoplasm"/>
    <property type="evidence" value="ECO:0007669"/>
    <property type="project" value="TreeGrafter"/>
</dbReference>
<dbReference type="EMBL" id="JANJYJ010000806">
    <property type="protein sequence ID" value="KAK3172132.1"/>
    <property type="molecule type" value="Genomic_DNA"/>
</dbReference>
<dbReference type="GO" id="GO:0007005">
    <property type="term" value="P:mitochondrion organization"/>
    <property type="evidence" value="ECO:0007669"/>
    <property type="project" value="InterPro"/>
</dbReference>
<reference evidence="1" key="1">
    <citation type="journal article" date="2023" name="Plant J.">
        <title>Genome sequences and population genomics provide insights into the demographic history, inbreeding, and mutation load of two 'living fossil' tree species of Dipteronia.</title>
        <authorList>
            <person name="Feng Y."/>
            <person name="Comes H.P."/>
            <person name="Chen J."/>
            <person name="Zhu S."/>
            <person name="Lu R."/>
            <person name="Zhang X."/>
            <person name="Li P."/>
            <person name="Qiu J."/>
            <person name="Olsen K.M."/>
            <person name="Qiu Y."/>
        </authorList>
    </citation>
    <scope>NUCLEOTIDE SEQUENCE</scope>
    <source>
        <strain evidence="1">NBL</strain>
    </source>
</reference>
<dbReference type="AlphaFoldDB" id="A0AAD9Z983"/>
<dbReference type="PANTHER" id="PTHR13391">
    <property type="entry name" value="MITOCHONDRIAL DISTRIBUTION REGULATOR MISATO"/>
    <property type="match status" value="1"/>
</dbReference>
<protein>
    <submittedName>
        <fullName evidence="1">Uncharacterized protein</fullName>
    </submittedName>
</protein>
<evidence type="ECO:0000313" key="1">
    <source>
        <dbReference type="EMBL" id="KAK3172132.1"/>
    </source>
</evidence>
<organism evidence="1 2">
    <name type="scientific">Dipteronia sinensis</name>
    <dbReference type="NCBI Taxonomy" id="43782"/>
    <lineage>
        <taxon>Eukaryota</taxon>
        <taxon>Viridiplantae</taxon>
        <taxon>Streptophyta</taxon>
        <taxon>Embryophyta</taxon>
        <taxon>Tracheophyta</taxon>
        <taxon>Spermatophyta</taxon>
        <taxon>Magnoliopsida</taxon>
        <taxon>eudicotyledons</taxon>
        <taxon>Gunneridae</taxon>
        <taxon>Pentapetalae</taxon>
        <taxon>rosids</taxon>
        <taxon>malvids</taxon>
        <taxon>Sapindales</taxon>
        <taxon>Sapindaceae</taxon>
        <taxon>Hippocastanoideae</taxon>
        <taxon>Acereae</taxon>
        <taxon>Dipteronia</taxon>
    </lineage>
</organism>
<dbReference type="Proteomes" id="UP001281410">
    <property type="component" value="Unassembled WGS sequence"/>
</dbReference>